<feature type="compositionally biased region" description="Basic and acidic residues" evidence="1">
    <location>
        <begin position="95"/>
        <end position="106"/>
    </location>
</feature>
<feature type="compositionally biased region" description="Low complexity" evidence="1">
    <location>
        <begin position="180"/>
        <end position="190"/>
    </location>
</feature>
<dbReference type="OMA" id="GYCRRET"/>
<protein>
    <submittedName>
        <fullName evidence="3">CCHC-type domain-containing protein</fullName>
    </submittedName>
</protein>
<organism evidence="2 3">
    <name type="scientific">Haemonchus contortus</name>
    <name type="common">Barber pole worm</name>
    <dbReference type="NCBI Taxonomy" id="6289"/>
    <lineage>
        <taxon>Eukaryota</taxon>
        <taxon>Metazoa</taxon>
        <taxon>Ecdysozoa</taxon>
        <taxon>Nematoda</taxon>
        <taxon>Chromadorea</taxon>
        <taxon>Rhabditida</taxon>
        <taxon>Rhabditina</taxon>
        <taxon>Rhabditomorpha</taxon>
        <taxon>Strongyloidea</taxon>
        <taxon>Trichostrongylidae</taxon>
        <taxon>Haemonchus</taxon>
    </lineage>
</organism>
<evidence type="ECO:0000313" key="2">
    <source>
        <dbReference type="Proteomes" id="UP000025227"/>
    </source>
</evidence>
<dbReference type="WBParaSite" id="HCON_00075230-00001">
    <property type="protein sequence ID" value="HCON_00075230-00001"/>
    <property type="gene ID" value="HCON_00075230"/>
</dbReference>
<proteinExistence type="predicted"/>
<reference evidence="3" key="1">
    <citation type="submission" date="2020-12" db="UniProtKB">
        <authorList>
            <consortium name="WormBaseParasite"/>
        </authorList>
    </citation>
    <scope>IDENTIFICATION</scope>
    <source>
        <strain evidence="3">MHco3</strain>
    </source>
</reference>
<sequence>MPTSSEAPRPITASTTQTHPWPLKLKIATLRDTATSPVNLSSFVTTSTQTTFKSSAASTQTGEIPRRPLARTLSQIWKSSTSPTPVPSTSARTPSPEHTERLERSPRRSPQQHRAPVRLEQHQRQLLPGPSGSRQLVPEHRRQPSPGPSGSRQYAPQHRRQPSPSLSESRQYAPEHRRTSSPSSVGSRRSVLAHRRQLSPSPSGSRQSVPVERRPMRCCFCRQQNHYSADCNVVIELSDRALRAVNEGRCLVCLYLHAPGYCRRETKCRFCGSKYHHPAVCPRSLYLERDFDMDYDAFFNDMYELYLDYYRRRSQS</sequence>
<keyword evidence="2" id="KW-1185">Reference proteome</keyword>
<feature type="compositionally biased region" description="Low complexity" evidence="1">
    <location>
        <begin position="79"/>
        <end position="94"/>
    </location>
</feature>
<feature type="compositionally biased region" description="Polar residues" evidence="1">
    <location>
        <begin position="198"/>
        <end position="208"/>
    </location>
</feature>
<feature type="compositionally biased region" description="Polar residues" evidence="1">
    <location>
        <begin position="1"/>
        <end position="19"/>
    </location>
</feature>
<evidence type="ECO:0000256" key="1">
    <source>
        <dbReference type="SAM" id="MobiDB-lite"/>
    </source>
</evidence>
<accession>A0A7I4YB07</accession>
<dbReference type="AlphaFoldDB" id="A0A7I4YB07"/>
<feature type="region of interest" description="Disordered" evidence="1">
    <location>
        <begin position="50"/>
        <end position="69"/>
    </location>
</feature>
<dbReference type="OrthoDB" id="10340782at2759"/>
<name>A0A7I4YB07_HAECO</name>
<evidence type="ECO:0000313" key="3">
    <source>
        <dbReference type="WBParaSite" id="HCON_00075230-00001"/>
    </source>
</evidence>
<feature type="compositionally biased region" description="Low complexity" evidence="1">
    <location>
        <begin position="50"/>
        <end position="61"/>
    </location>
</feature>
<feature type="region of interest" description="Disordered" evidence="1">
    <location>
        <begin position="77"/>
        <end position="209"/>
    </location>
</feature>
<dbReference type="Proteomes" id="UP000025227">
    <property type="component" value="Unplaced"/>
</dbReference>
<feature type="region of interest" description="Disordered" evidence="1">
    <location>
        <begin position="1"/>
        <end position="20"/>
    </location>
</feature>